<feature type="compositionally biased region" description="Basic residues" evidence="1">
    <location>
        <begin position="71"/>
        <end position="85"/>
    </location>
</feature>
<protein>
    <submittedName>
        <fullName evidence="2">Uncharacterized protein</fullName>
    </submittedName>
</protein>
<organism evidence="2 3">
    <name type="scientific">Microvirga aerophila</name>
    <dbReference type="NCBI Taxonomy" id="670291"/>
    <lineage>
        <taxon>Bacteria</taxon>
        <taxon>Pseudomonadati</taxon>
        <taxon>Pseudomonadota</taxon>
        <taxon>Alphaproteobacteria</taxon>
        <taxon>Hyphomicrobiales</taxon>
        <taxon>Methylobacteriaceae</taxon>
        <taxon>Microvirga</taxon>
    </lineage>
</organism>
<accession>A0A512BN02</accession>
<evidence type="ECO:0000313" key="3">
    <source>
        <dbReference type="Proteomes" id="UP000321085"/>
    </source>
</evidence>
<dbReference type="EMBL" id="BJYU01000009">
    <property type="protein sequence ID" value="GEO13346.1"/>
    <property type="molecule type" value="Genomic_DNA"/>
</dbReference>
<dbReference type="AlphaFoldDB" id="A0A512BN02"/>
<reference evidence="2 3" key="1">
    <citation type="submission" date="2019-07" db="EMBL/GenBank/DDBJ databases">
        <title>Whole genome shotgun sequence of Microvirga aerophila NBRC 106136.</title>
        <authorList>
            <person name="Hosoyama A."/>
            <person name="Uohara A."/>
            <person name="Ohji S."/>
            <person name="Ichikawa N."/>
        </authorList>
    </citation>
    <scope>NUCLEOTIDE SEQUENCE [LARGE SCALE GENOMIC DNA]</scope>
    <source>
        <strain evidence="2 3">NBRC 106136</strain>
    </source>
</reference>
<name>A0A512BN02_9HYPH</name>
<dbReference type="RefSeq" id="WP_114184883.1">
    <property type="nucleotide sequence ID" value="NZ_BJYU01000009.1"/>
</dbReference>
<comment type="caution">
    <text evidence="2">The sequence shown here is derived from an EMBL/GenBank/DDBJ whole genome shotgun (WGS) entry which is preliminary data.</text>
</comment>
<gene>
    <name evidence="2" type="ORF">MAE02_10420</name>
</gene>
<keyword evidence="3" id="KW-1185">Reference proteome</keyword>
<feature type="region of interest" description="Disordered" evidence="1">
    <location>
        <begin position="49"/>
        <end position="85"/>
    </location>
</feature>
<proteinExistence type="predicted"/>
<evidence type="ECO:0000256" key="1">
    <source>
        <dbReference type="SAM" id="MobiDB-lite"/>
    </source>
</evidence>
<evidence type="ECO:0000313" key="2">
    <source>
        <dbReference type="EMBL" id="GEO13346.1"/>
    </source>
</evidence>
<dbReference type="Proteomes" id="UP000321085">
    <property type="component" value="Unassembled WGS sequence"/>
</dbReference>
<feature type="compositionally biased region" description="Basic residues" evidence="1">
    <location>
        <begin position="54"/>
        <end position="63"/>
    </location>
</feature>
<sequence>MRDEPRARSGRCGSEDVTQAADAAQARFEAMLAQVLTTDEEALEHQAAKGTRMAARRHARKARATFERNRTKPLKPRRREPKRGD</sequence>